<dbReference type="Pfam" id="PF00300">
    <property type="entry name" value="His_Phos_1"/>
    <property type="match status" value="1"/>
</dbReference>
<reference evidence="1" key="2">
    <citation type="submission" date="2021-04" db="EMBL/GenBank/DDBJ databases">
        <authorList>
            <person name="Gilroy R."/>
        </authorList>
    </citation>
    <scope>NUCLEOTIDE SEQUENCE</scope>
    <source>
        <strain evidence="1">CHK32-1732</strain>
    </source>
</reference>
<sequence>MTHPEATHHVDGQVGDWFDSALTERGLSDATRIAKSLREDLGVGAGDGDGQGTGVRIISSDLLRIRQTAEVTSDALGVPVELETGLREKSYGVVEGRPQSRLDERFITPPAVGERMDHDEGIEGAETKLEWFTRVYAAMNRFEEAENTANTASDLVIVTHGGTATPVIASWMRIPLEACDYAAFRVSSGSISVLTEDDHFHNRSLTVLGLLPGRYRNS</sequence>
<proteinExistence type="predicted"/>
<evidence type="ECO:0000313" key="1">
    <source>
        <dbReference type="EMBL" id="HIW91182.1"/>
    </source>
</evidence>
<gene>
    <name evidence="1" type="ORF">H9870_05940</name>
</gene>
<name>A0A9D1UKL5_9CORY</name>
<dbReference type="InterPro" id="IPR013078">
    <property type="entry name" value="His_Pase_superF_clade-1"/>
</dbReference>
<dbReference type="SUPFAM" id="SSF53254">
    <property type="entry name" value="Phosphoglycerate mutase-like"/>
    <property type="match status" value="1"/>
</dbReference>
<dbReference type="InterPro" id="IPR029033">
    <property type="entry name" value="His_PPase_superfam"/>
</dbReference>
<organism evidence="1 2">
    <name type="scientific">Candidatus Corynebacterium avicola</name>
    <dbReference type="NCBI Taxonomy" id="2838527"/>
    <lineage>
        <taxon>Bacteria</taxon>
        <taxon>Bacillati</taxon>
        <taxon>Actinomycetota</taxon>
        <taxon>Actinomycetes</taxon>
        <taxon>Mycobacteriales</taxon>
        <taxon>Corynebacteriaceae</taxon>
        <taxon>Corynebacterium</taxon>
    </lineage>
</organism>
<comment type="caution">
    <text evidence="1">The sequence shown here is derived from an EMBL/GenBank/DDBJ whole genome shotgun (WGS) entry which is preliminary data.</text>
</comment>
<dbReference type="AlphaFoldDB" id="A0A9D1UKL5"/>
<dbReference type="GO" id="GO:0016791">
    <property type="term" value="F:phosphatase activity"/>
    <property type="evidence" value="ECO:0007669"/>
    <property type="project" value="TreeGrafter"/>
</dbReference>
<dbReference type="InterPro" id="IPR050275">
    <property type="entry name" value="PGM_Phosphatase"/>
</dbReference>
<reference evidence="1" key="1">
    <citation type="journal article" date="2021" name="PeerJ">
        <title>Extensive microbial diversity within the chicken gut microbiome revealed by metagenomics and culture.</title>
        <authorList>
            <person name="Gilroy R."/>
            <person name="Ravi A."/>
            <person name="Getino M."/>
            <person name="Pursley I."/>
            <person name="Horton D.L."/>
            <person name="Alikhan N.F."/>
            <person name="Baker D."/>
            <person name="Gharbi K."/>
            <person name="Hall N."/>
            <person name="Watson M."/>
            <person name="Adriaenssens E.M."/>
            <person name="Foster-Nyarko E."/>
            <person name="Jarju S."/>
            <person name="Secka A."/>
            <person name="Antonio M."/>
            <person name="Oren A."/>
            <person name="Chaudhuri R.R."/>
            <person name="La Ragione R."/>
            <person name="Hildebrand F."/>
            <person name="Pallen M.J."/>
        </authorList>
    </citation>
    <scope>NUCLEOTIDE SEQUENCE</scope>
    <source>
        <strain evidence="1">CHK32-1732</strain>
    </source>
</reference>
<dbReference type="EMBL" id="DXGC01000057">
    <property type="protein sequence ID" value="HIW91182.1"/>
    <property type="molecule type" value="Genomic_DNA"/>
</dbReference>
<protein>
    <submittedName>
        <fullName evidence="1">Histidine phosphatase family protein</fullName>
    </submittedName>
</protein>
<dbReference type="GO" id="GO:0005737">
    <property type="term" value="C:cytoplasm"/>
    <property type="evidence" value="ECO:0007669"/>
    <property type="project" value="TreeGrafter"/>
</dbReference>
<evidence type="ECO:0000313" key="2">
    <source>
        <dbReference type="Proteomes" id="UP000824190"/>
    </source>
</evidence>
<dbReference type="Proteomes" id="UP000824190">
    <property type="component" value="Unassembled WGS sequence"/>
</dbReference>
<dbReference type="Gene3D" id="3.40.50.1240">
    <property type="entry name" value="Phosphoglycerate mutase-like"/>
    <property type="match status" value="1"/>
</dbReference>
<dbReference type="PANTHER" id="PTHR48100">
    <property type="entry name" value="BROAD-SPECIFICITY PHOSPHATASE YOR283W-RELATED"/>
    <property type="match status" value="1"/>
</dbReference>
<dbReference type="CDD" id="cd07067">
    <property type="entry name" value="HP_PGM_like"/>
    <property type="match status" value="1"/>
</dbReference>
<dbReference type="PANTHER" id="PTHR48100:SF1">
    <property type="entry name" value="HISTIDINE PHOSPHATASE FAMILY PROTEIN-RELATED"/>
    <property type="match status" value="1"/>
</dbReference>
<accession>A0A9D1UKL5</accession>